<proteinExistence type="predicted"/>
<protein>
    <submittedName>
        <fullName evidence="1">Uncharacterized protein</fullName>
    </submittedName>
</protein>
<evidence type="ECO:0000313" key="1">
    <source>
        <dbReference type="EMBL" id="GMH10124.1"/>
    </source>
</evidence>
<gene>
    <name evidence="1" type="ORF">Nepgr_011965</name>
</gene>
<evidence type="ECO:0000313" key="2">
    <source>
        <dbReference type="Proteomes" id="UP001279734"/>
    </source>
</evidence>
<name>A0AAD3XMR4_NEPGR</name>
<dbReference type="EMBL" id="BSYO01000009">
    <property type="protein sequence ID" value="GMH10124.1"/>
    <property type="molecule type" value="Genomic_DNA"/>
</dbReference>
<dbReference type="AlphaFoldDB" id="A0AAD3XMR4"/>
<sequence>MGDGGATALVIRLRLGIDEASNDIGDKGFATERAKLSFLVLCEWEIGRGVDAADPFWKRNATGKMQRLCFRACQK</sequence>
<organism evidence="1 2">
    <name type="scientific">Nepenthes gracilis</name>
    <name type="common">Slender pitcher plant</name>
    <dbReference type="NCBI Taxonomy" id="150966"/>
    <lineage>
        <taxon>Eukaryota</taxon>
        <taxon>Viridiplantae</taxon>
        <taxon>Streptophyta</taxon>
        <taxon>Embryophyta</taxon>
        <taxon>Tracheophyta</taxon>
        <taxon>Spermatophyta</taxon>
        <taxon>Magnoliopsida</taxon>
        <taxon>eudicotyledons</taxon>
        <taxon>Gunneridae</taxon>
        <taxon>Pentapetalae</taxon>
        <taxon>Caryophyllales</taxon>
        <taxon>Nepenthaceae</taxon>
        <taxon>Nepenthes</taxon>
    </lineage>
</organism>
<keyword evidence="2" id="KW-1185">Reference proteome</keyword>
<dbReference type="Proteomes" id="UP001279734">
    <property type="component" value="Unassembled WGS sequence"/>
</dbReference>
<reference evidence="1" key="1">
    <citation type="submission" date="2023-05" db="EMBL/GenBank/DDBJ databases">
        <title>Nepenthes gracilis genome sequencing.</title>
        <authorList>
            <person name="Fukushima K."/>
        </authorList>
    </citation>
    <scope>NUCLEOTIDE SEQUENCE</scope>
    <source>
        <strain evidence="1">SING2019-196</strain>
    </source>
</reference>
<accession>A0AAD3XMR4</accession>
<comment type="caution">
    <text evidence="1">The sequence shown here is derived from an EMBL/GenBank/DDBJ whole genome shotgun (WGS) entry which is preliminary data.</text>
</comment>